<keyword evidence="2" id="KW-1185">Reference proteome</keyword>
<feature type="non-terminal residue" evidence="1">
    <location>
        <position position="135"/>
    </location>
</feature>
<proteinExistence type="predicted"/>
<sequence>LAQAAQSAADAVMCSSILAGHTNESDEGGDVAVWLGPGNFGRGNERSVLEKFGIPEHEITKISNIDLSPRGIPSTVSEDSKPEQLDALASELGKLQDLYCFYARPTSGSEVIFSLLGKNAGGWGGLVGTGVWSDD</sequence>
<reference evidence="1" key="1">
    <citation type="submission" date="2023-03" db="EMBL/GenBank/DDBJ databases">
        <title>Massive genome expansion in bonnet fungi (Mycena s.s.) driven by repeated elements and novel gene families across ecological guilds.</title>
        <authorList>
            <consortium name="Lawrence Berkeley National Laboratory"/>
            <person name="Harder C.B."/>
            <person name="Miyauchi S."/>
            <person name="Viragh M."/>
            <person name="Kuo A."/>
            <person name="Thoen E."/>
            <person name="Andreopoulos B."/>
            <person name="Lu D."/>
            <person name="Skrede I."/>
            <person name="Drula E."/>
            <person name="Henrissat B."/>
            <person name="Morin E."/>
            <person name="Kohler A."/>
            <person name="Barry K."/>
            <person name="LaButti K."/>
            <person name="Morin E."/>
            <person name="Salamov A."/>
            <person name="Lipzen A."/>
            <person name="Mereny Z."/>
            <person name="Hegedus B."/>
            <person name="Baldrian P."/>
            <person name="Stursova M."/>
            <person name="Weitz H."/>
            <person name="Taylor A."/>
            <person name="Grigoriev I.V."/>
            <person name="Nagy L.G."/>
            <person name="Martin F."/>
            <person name="Kauserud H."/>
        </authorList>
    </citation>
    <scope>NUCLEOTIDE SEQUENCE</scope>
    <source>
        <strain evidence="1">9284</strain>
    </source>
</reference>
<accession>A0AAD7G067</accession>
<name>A0AAD7G067_9AGAR</name>
<feature type="non-terminal residue" evidence="1">
    <location>
        <position position="1"/>
    </location>
</feature>
<gene>
    <name evidence="1" type="ORF">FB45DRAFT_687757</name>
</gene>
<evidence type="ECO:0000313" key="2">
    <source>
        <dbReference type="Proteomes" id="UP001221142"/>
    </source>
</evidence>
<protein>
    <submittedName>
        <fullName evidence="1">Uncharacterized protein</fullName>
    </submittedName>
</protein>
<dbReference type="AlphaFoldDB" id="A0AAD7G067"/>
<evidence type="ECO:0000313" key="1">
    <source>
        <dbReference type="EMBL" id="KAJ7647493.1"/>
    </source>
</evidence>
<comment type="caution">
    <text evidence="1">The sequence shown here is derived from an EMBL/GenBank/DDBJ whole genome shotgun (WGS) entry which is preliminary data.</text>
</comment>
<dbReference type="EMBL" id="JARKIF010000002">
    <property type="protein sequence ID" value="KAJ7647493.1"/>
    <property type="molecule type" value="Genomic_DNA"/>
</dbReference>
<dbReference type="Proteomes" id="UP001221142">
    <property type="component" value="Unassembled WGS sequence"/>
</dbReference>
<organism evidence="1 2">
    <name type="scientific">Roridomyces roridus</name>
    <dbReference type="NCBI Taxonomy" id="1738132"/>
    <lineage>
        <taxon>Eukaryota</taxon>
        <taxon>Fungi</taxon>
        <taxon>Dikarya</taxon>
        <taxon>Basidiomycota</taxon>
        <taxon>Agaricomycotina</taxon>
        <taxon>Agaricomycetes</taxon>
        <taxon>Agaricomycetidae</taxon>
        <taxon>Agaricales</taxon>
        <taxon>Marasmiineae</taxon>
        <taxon>Mycenaceae</taxon>
        <taxon>Roridomyces</taxon>
    </lineage>
</organism>